<evidence type="ECO:0000313" key="2">
    <source>
        <dbReference type="Proteomes" id="UP000308836"/>
    </source>
</evidence>
<gene>
    <name evidence="1" type="primary">truA</name>
    <name evidence="1" type="ORF">E5336_11575</name>
</gene>
<dbReference type="Proteomes" id="UP000308836">
    <property type="component" value="Unassembled WGS sequence"/>
</dbReference>
<dbReference type="EC" id="5.4.99.12" evidence="1"/>
<accession>A0AC61R4F3</accession>
<sequence length="246" mass="28028">MMLMKAKIAYDGSNYAGWQKQINALGIQEVFEKALEKIHHQPTEVVASGRTDAKVHAMGQVVHFEARSGITCQQYQKALNGILPRDIRVLACEEAKEGFHARFSATGKRYRYICTTNQNDPFCFPYKSIVYETLDIKPMREASQYLIGSHDFTSFSSHKIDPRKPRVKTIASIEINAHGDDIEFEFIGSGFLRYQVRMMVGALMAVGRHKQEPEALKRMLEAKDKHACPYNAPPQGLYLMEVYYGR</sequence>
<reference evidence="1" key="1">
    <citation type="submission" date="2019-04" db="EMBL/GenBank/DDBJ databases">
        <title>Microbes associate with the intestines of laboratory mice.</title>
        <authorList>
            <person name="Navarre W."/>
            <person name="Wong E."/>
            <person name="Huang K."/>
            <person name="Tropini C."/>
            <person name="Ng K."/>
            <person name="Yu B."/>
        </authorList>
    </citation>
    <scope>NUCLEOTIDE SEQUENCE</scope>
    <source>
        <strain evidence="1">NM09_H32</strain>
    </source>
</reference>
<dbReference type="EMBL" id="SRYG01000033">
    <property type="protein sequence ID" value="TGY64819.1"/>
    <property type="molecule type" value="Genomic_DNA"/>
</dbReference>
<keyword evidence="2" id="KW-1185">Reference proteome</keyword>
<name>A0AC61R4F3_9FIRM</name>
<protein>
    <submittedName>
        <fullName evidence="1">tRNA pseudouridine(38-40) synthase TruA</fullName>
        <ecNumber evidence="1">5.4.99.12</ecNumber>
    </submittedName>
</protein>
<comment type="caution">
    <text evidence="1">The sequence shown here is derived from an EMBL/GenBank/DDBJ whole genome shotgun (WGS) entry which is preliminary data.</text>
</comment>
<keyword evidence="1" id="KW-0413">Isomerase</keyword>
<organism evidence="1 2">
    <name type="scientific">Dubosiella muris</name>
    <dbReference type="NCBI Taxonomy" id="3038133"/>
    <lineage>
        <taxon>Bacteria</taxon>
        <taxon>Bacillati</taxon>
        <taxon>Bacillota</taxon>
        <taxon>Erysipelotrichia</taxon>
        <taxon>Erysipelotrichales</taxon>
        <taxon>Erysipelotrichaceae</taxon>
        <taxon>Dubosiella</taxon>
    </lineage>
</organism>
<proteinExistence type="predicted"/>
<evidence type="ECO:0000313" key="1">
    <source>
        <dbReference type="EMBL" id="TGY64819.1"/>
    </source>
</evidence>